<dbReference type="EMBL" id="HE804045">
    <property type="protein sequence ID" value="CCH33527.1"/>
    <property type="molecule type" value="Genomic_DNA"/>
</dbReference>
<keyword evidence="2" id="KW-1185">Reference proteome</keyword>
<dbReference type="KEGG" id="sesp:BN6_62800"/>
<dbReference type="Pfam" id="PF19760">
    <property type="entry name" value="DUF6247"/>
    <property type="match status" value="1"/>
</dbReference>
<dbReference type="HOGENOM" id="CLU_158659_0_0_11"/>
<dbReference type="eggNOG" id="ENOG5031UPF">
    <property type="taxonomic scope" value="Bacteria"/>
</dbReference>
<name>K0K7J9_SACES</name>
<dbReference type="InterPro" id="IPR046214">
    <property type="entry name" value="DUF6247"/>
</dbReference>
<gene>
    <name evidence="1" type="ordered locus">BN6_62800</name>
</gene>
<dbReference type="AlphaFoldDB" id="K0K7J9"/>
<dbReference type="STRING" id="1179773.BN6_62800"/>
<accession>K0K7J9</accession>
<dbReference type="PATRIC" id="fig|1179773.3.peg.6328"/>
<sequence length="131" mass="14499">MVHPVERHSEPCRPTVAGSEVAGVERVSQWVSDEAAAARFGSPEAIRAALLPEQVEEFDTAYDAALVAAKHTLRLDELHRVLRVWRRMAFLAGQDPEAHRRMLATAAEVERTGHPRPGSVSWDELKAELGL</sequence>
<reference evidence="1 2" key="1">
    <citation type="journal article" date="2012" name="BMC Genomics">
        <title>Complete genome sequence of Saccharothrix espanaensis DSM 44229T and comparison to the other completely sequenced Pseudonocardiaceae.</title>
        <authorList>
            <person name="Strobel T."/>
            <person name="Al-Dilaimi A."/>
            <person name="Blom J."/>
            <person name="Gessner A."/>
            <person name="Kalinowski J."/>
            <person name="Luzhetska M."/>
            <person name="Puhler A."/>
            <person name="Szczepanowski R."/>
            <person name="Bechthold A."/>
            <person name="Ruckert C."/>
        </authorList>
    </citation>
    <scope>NUCLEOTIDE SEQUENCE [LARGE SCALE GENOMIC DNA]</scope>
    <source>
        <strain evidence="2">ATCC 51144 / DSM 44229 / JCM 9112 / NBRC 15066 / NRRL 15764</strain>
    </source>
</reference>
<protein>
    <submittedName>
        <fullName evidence="1">Uncharacterized protein</fullName>
    </submittedName>
</protein>
<dbReference type="Proteomes" id="UP000006281">
    <property type="component" value="Chromosome"/>
</dbReference>
<evidence type="ECO:0000313" key="2">
    <source>
        <dbReference type="Proteomes" id="UP000006281"/>
    </source>
</evidence>
<organism evidence="1 2">
    <name type="scientific">Saccharothrix espanaensis (strain ATCC 51144 / DSM 44229 / JCM 9112 / NBRC 15066 / NRRL 15764)</name>
    <dbReference type="NCBI Taxonomy" id="1179773"/>
    <lineage>
        <taxon>Bacteria</taxon>
        <taxon>Bacillati</taxon>
        <taxon>Actinomycetota</taxon>
        <taxon>Actinomycetes</taxon>
        <taxon>Pseudonocardiales</taxon>
        <taxon>Pseudonocardiaceae</taxon>
        <taxon>Saccharothrix</taxon>
    </lineage>
</organism>
<proteinExistence type="predicted"/>
<evidence type="ECO:0000313" key="1">
    <source>
        <dbReference type="EMBL" id="CCH33527.1"/>
    </source>
</evidence>